<proteinExistence type="predicted"/>
<dbReference type="Gene3D" id="2.60.120.10">
    <property type="entry name" value="Jelly Rolls"/>
    <property type="match status" value="1"/>
</dbReference>
<comment type="caution">
    <text evidence="2">The sequence shown here is derived from an EMBL/GenBank/DDBJ whole genome shotgun (WGS) entry which is preliminary data.</text>
</comment>
<dbReference type="AlphaFoldDB" id="A0A4Q9HGP8"/>
<organism evidence="2 3">
    <name type="scientific">Pedobacter kyonggii</name>
    <dbReference type="NCBI Taxonomy" id="1926871"/>
    <lineage>
        <taxon>Bacteria</taxon>
        <taxon>Pseudomonadati</taxon>
        <taxon>Bacteroidota</taxon>
        <taxon>Sphingobacteriia</taxon>
        <taxon>Sphingobacteriales</taxon>
        <taxon>Sphingobacteriaceae</taxon>
        <taxon>Pedobacter</taxon>
    </lineage>
</organism>
<dbReference type="OrthoDB" id="758145at2"/>
<dbReference type="EMBL" id="SIXF01000002">
    <property type="protein sequence ID" value="TBO44444.1"/>
    <property type="molecule type" value="Genomic_DNA"/>
</dbReference>
<evidence type="ECO:0000313" key="2">
    <source>
        <dbReference type="EMBL" id="TBO44444.1"/>
    </source>
</evidence>
<evidence type="ECO:0000313" key="3">
    <source>
        <dbReference type="Proteomes" id="UP000291819"/>
    </source>
</evidence>
<dbReference type="SUPFAM" id="SSF51206">
    <property type="entry name" value="cAMP-binding domain-like"/>
    <property type="match status" value="1"/>
</dbReference>
<evidence type="ECO:0000259" key="1">
    <source>
        <dbReference type="Pfam" id="PF00027"/>
    </source>
</evidence>
<reference evidence="2 3" key="1">
    <citation type="submission" date="2019-02" db="EMBL/GenBank/DDBJ databases">
        <title>Pedobacter kyonggii whole genome sequence analysis.</title>
        <authorList>
            <person name="Dahal R.H."/>
        </authorList>
    </citation>
    <scope>NUCLEOTIDE SEQUENCE [LARGE SCALE GENOMIC DNA]</scope>
    <source>
        <strain evidence="2 3">K-4-11-1</strain>
    </source>
</reference>
<feature type="domain" description="Cyclic nucleotide-binding" evidence="1">
    <location>
        <begin position="69"/>
        <end position="151"/>
    </location>
</feature>
<dbReference type="Proteomes" id="UP000291819">
    <property type="component" value="Unassembled WGS sequence"/>
</dbReference>
<dbReference type="InterPro" id="IPR018490">
    <property type="entry name" value="cNMP-bd_dom_sf"/>
</dbReference>
<dbReference type="CDD" id="cd00038">
    <property type="entry name" value="CAP_ED"/>
    <property type="match status" value="1"/>
</dbReference>
<accession>A0A4Q9HGP8</accession>
<protein>
    <submittedName>
        <fullName evidence="2">Crp/Fnr family transcriptional regulator</fullName>
    </submittedName>
</protein>
<dbReference type="Pfam" id="PF00027">
    <property type="entry name" value="cNMP_binding"/>
    <property type="match status" value="1"/>
</dbReference>
<name>A0A4Q9HGP8_9SPHI</name>
<sequence>MMQTAMNLSDMAPVIDPWQSSRTLGVENHSKASEQGNVMKTLFDYIRQYTGIELSLDEQAQLHQAFKYRVVRRRQFLLQEGDLCRYISFVLSGALRMFSVNERGHESVVEFNLEGTWAMDKESISLRQPSRYNIEAIENSHVLQIAAPQLDVLGANIPAIREMVQRQHTENAIATQKRIHAAISMSAEERYHDLLRFNPEFSQRFPQAMLASYLGIKAETLSRLRNRRNGVASINGITNG</sequence>
<dbReference type="InterPro" id="IPR000595">
    <property type="entry name" value="cNMP-bd_dom"/>
</dbReference>
<keyword evidence="3" id="KW-1185">Reference proteome</keyword>
<gene>
    <name evidence="2" type="ORF">EYS08_03825</name>
</gene>
<dbReference type="InterPro" id="IPR014710">
    <property type="entry name" value="RmlC-like_jellyroll"/>
</dbReference>